<feature type="transmembrane region" description="Helical" evidence="3">
    <location>
        <begin position="184"/>
        <end position="206"/>
    </location>
</feature>
<dbReference type="InterPro" id="IPR018253">
    <property type="entry name" value="DnaJ_domain_CS"/>
</dbReference>
<evidence type="ECO:0000256" key="3">
    <source>
        <dbReference type="SAM" id="Phobius"/>
    </source>
</evidence>
<proteinExistence type="predicted"/>
<comment type="caution">
    <text evidence="5">The sequence shown here is derived from an EMBL/GenBank/DDBJ whole genome shotgun (WGS) entry which is preliminary data.</text>
</comment>
<accession>A0A9X1WRM6</accession>
<organism evidence="5 6">
    <name type="scientific">Paenibacillus mangrovi</name>
    <dbReference type="NCBI Taxonomy" id="2931978"/>
    <lineage>
        <taxon>Bacteria</taxon>
        <taxon>Bacillati</taxon>
        <taxon>Bacillota</taxon>
        <taxon>Bacilli</taxon>
        <taxon>Bacillales</taxon>
        <taxon>Paenibacillaceae</taxon>
        <taxon>Paenibacillus</taxon>
    </lineage>
</organism>
<dbReference type="PRINTS" id="PR00625">
    <property type="entry name" value="JDOMAIN"/>
</dbReference>
<dbReference type="InterPro" id="IPR050817">
    <property type="entry name" value="DjlA_DnaK_co-chaperone"/>
</dbReference>
<dbReference type="AlphaFoldDB" id="A0A9X1WRM6"/>
<dbReference type="PANTHER" id="PTHR24074">
    <property type="entry name" value="CO-CHAPERONE PROTEIN DJLA"/>
    <property type="match status" value="1"/>
</dbReference>
<evidence type="ECO:0000259" key="4">
    <source>
        <dbReference type="PROSITE" id="PS50076"/>
    </source>
</evidence>
<gene>
    <name evidence="5" type="ORF">MUG84_16780</name>
</gene>
<dbReference type="PROSITE" id="PS00636">
    <property type="entry name" value="DNAJ_1"/>
    <property type="match status" value="1"/>
</dbReference>
<dbReference type="RefSeq" id="WP_244726709.1">
    <property type="nucleotide sequence ID" value="NZ_JALIRP010000006.1"/>
</dbReference>
<dbReference type="InterPro" id="IPR001623">
    <property type="entry name" value="DnaJ_domain"/>
</dbReference>
<feature type="transmembrane region" description="Helical" evidence="3">
    <location>
        <begin position="218"/>
        <end position="238"/>
    </location>
</feature>
<dbReference type="Pfam" id="PF00226">
    <property type="entry name" value="DnaJ"/>
    <property type="match status" value="1"/>
</dbReference>
<evidence type="ECO:0000256" key="1">
    <source>
        <dbReference type="ARBA" id="ARBA00022705"/>
    </source>
</evidence>
<dbReference type="EMBL" id="JALIRP010000006">
    <property type="protein sequence ID" value="MCJ8013386.1"/>
    <property type="molecule type" value="Genomic_DNA"/>
</dbReference>
<dbReference type="CDD" id="cd06257">
    <property type="entry name" value="DnaJ"/>
    <property type="match status" value="1"/>
</dbReference>
<keyword evidence="2" id="KW-0346">Stress response</keyword>
<name>A0A9X1WRM6_9BACL</name>
<keyword evidence="1" id="KW-0235">DNA replication</keyword>
<reference evidence="5" key="1">
    <citation type="submission" date="2022-04" db="EMBL/GenBank/DDBJ databases">
        <title>Paenibacillus mangrovi sp. nov., a novel endophytic bacterium isolated from bark of Kandelia candel.</title>
        <authorList>
            <person name="Tuo L."/>
        </authorList>
    </citation>
    <scope>NUCLEOTIDE SEQUENCE</scope>
    <source>
        <strain evidence="5">KQZ6P-2</strain>
    </source>
</reference>
<sequence length="250" mass="28725">MSEYELITCFQCGNKNRVLTEKRLLAKCGNCKGKLLHLTLYEILEIGEDSSQDEIKQAYRKLAMKWHPDKNQENMQIATTLFKKIRYAYEVLSDPVSRKKYDASLQNQNKFSQYASTHEEMEYDYAAYRFEEEMFQMAYELAFQNKSWNQISPLLIQRGCPEHIAKTIASSCVNYRKSMIRRAAFKPFIIGLVAFGIGGVITFATYNEASKGGGAYLVAYGPIIYGIYQMLVALKHILFGKVPVPRNLDQ</sequence>
<protein>
    <submittedName>
        <fullName evidence="5">J domain-containing protein</fullName>
    </submittedName>
</protein>
<dbReference type="SMART" id="SM00271">
    <property type="entry name" value="DnaJ"/>
    <property type="match status" value="1"/>
</dbReference>
<dbReference type="SUPFAM" id="SSF46565">
    <property type="entry name" value="Chaperone J-domain"/>
    <property type="match status" value="1"/>
</dbReference>
<dbReference type="InterPro" id="IPR036869">
    <property type="entry name" value="J_dom_sf"/>
</dbReference>
<dbReference type="Gene3D" id="1.10.287.110">
    <property type="entry name" value="DnaJ domain"/>
    <property type="match status" value="1"/>
</dbReference>
<keyword evidence="3" id="KW-0472">Membrane</keyword>
<keyword evidence="3" id="KW-0812">Transmembrane</keyword>
<evidence type="ECO:0000256" key="2">
    <source>
        <dbReference type="ARBA" id="ARBA00023016"/>
    </source>
</evidence>
<dbReference type="PROSITE" id="PS50076">
    <property type="entry name" value="DNAJ_2"/>
    <property type="match status" value="1"/>
</dbReference>
<keyword evidence="3" id="KW-1133">Transmembrane helix</keyword>
<evidence type="ECO:0000313" key="5">
    <source>
        <dbReference type="EMBL" id="MCJ8013386.1"/>
    </source>
</evidence>
<keyword evidence="6" id="KW-1185">Reference proteome</keyword>
<dbReference type="GO" id="GO:0006260">
    <property type="term" value="P:DNA replication"/>
    <property type="evidence" value="ECO:0007669"/>
    <property type="project" value="UniProtKB-KW"/>
</dbReference>
<dbReference type="Proteomes" id="UP001139347">
    <property type="component" value="Unassembled WGS sequence"/>
</dbReference>
<evidence type="ECO:0000313" key="6">
    <source>
        <dbReference type="Proteomes" id="UP001139347"/>
    </source>
</evidence>
<feature type="domain" description="J" evidence="4">
    <location>
        <begin position="39"/>
        <end position="105"/>
    </location>
</feature>